<dbReference type="EMBL" id="MGFH01000093">
    <property type="protein sequence ID" value="OGM05870.1"/>
    <property type="molecule type" value="Genomic_DNA"/>
</dbReference>
<feature type="domain" description="Fibronectin type-III" evidence="1">
    <location>
        <begin position="8"/>
        <end position="107"/>
    </location>
</feature>
<sequence>MGKKDNIPPGTPTNLIVSGDAQVVLTWTKPDKDADGKSLDIAGIKIYRKRLDVDEVYRLVKVIPPDTTWTDVDVSMDSYYQYAISSFDDSGNESRMSKPASNKVGVDLPDTPAGLIVRMQTLGQVRLVWQPVVGAVSYRVYRSEFSDGVYAQIGQPLAYEFTNSITVGKTYFYKVSAVNSTGREGSLTNYVTVSGDVAYRTMEAERHILDVIRGTTAINAPWKLEVRTLQFPFDGNSFLFFGPVDDENGESITGSPAPNQDATAVGDWFEIKQFFPDGVYNIDIWALRTGDSGTYQLTILSENRGNYDFFTSGTVELAPFTTNLRVSNLLGSGSDVAFRFTCLNKNSSSSNYNLYLDKIVIK</sequence>
<evidence type="ECO:0000259" key="1">
    <source>
        <dbReference type="PROSITE" id="PS50853"/>
    </source>
</evidence>
<dbReference type="STRING" id="1817813.A2008_01715"/>
<organism evidence="2 3">
    <name type="scientific">Candidatus Wallbacteria bacterium GWC2_49_35</name>
    <dbReference type="NCBI Taxonomy" id="1817813"/>
    <lineage>
        <taxon>Bacteria</taxon>
        <taxon>Candidatus Walliibacteriota</taxon>
    </lineage>
</organism>
<dbReference type="InterPro" id="IPR013783">
    <property type="entry name" value="Ig-like_fold"/>
</dbReference>
<proteinExistence type="predicted"/>
<dbReference type="SMART" id="SM00060">
    <property type="entry name" value="FN3"/>
    <property type="match status" value="2"/>
</dbReference>
<dbReference type="Gene3D" id="2.60.40.10">
    <property type="entry name" value="Immunoglobulins"/>
    <property type="match status" value="2"/>
</dbReference>
<evidence type="ECO:0000313" key="2">
    <source>
        <dbReference type="EMBL" id="OGM05870.1"/>
    </source>
</evidence>
<name>A0A1F7WT00_9BACT</name>
<dbReference type="SUPFAM" id="SSF49265">
    <property type="entry name" value="Fibronectin type III"/>
    <property type="match status" value="1"/>
</dbReference>
<dbReference type="AlphaFoldDB" id="A0A1F7WT00"/>
<accession>A0A1F7WT00</accession>
<evidence type="ECO:0000313" key="3">
    <source>
        <dbReference type="Proteomes" id="UP000178735"/>
    </source>
</evidence>
<dbReference type="Proteomes" id="UP000178735">
    <property type="component" value="Unassembled WGS sequence"/>
</dbReference>
<protein>
    <recommendedName>
        <fullName evidence="1">Fibronectin type-III domain-containing protein</fullName>
    </recommendedName>
</protein>
<gene>
    <name evidence="2" type="ORF">A2008_01715</name>
</gene>
<reference evidence="2 3" key="1">
    <citation type="journal article" date="2016" name="Nat. Commun.">
        <title>Thousands of microbial genomes shed light on interconnected biogeochemical processes in an aquifer system.</title>
        <authorList>
            <person name="Anantharaman K."/>
            <person name="Brown C.T."/>
            <person name="Hug L.A."/>
            <person name="Sharon I."/>
            <person name="Castelle C.J."/>
            <person name="Probst A.J."/>
            <person name="Thomas B.C."/>
            <person name="Singh A."/>
            <person name="Wilkins M.J."/>
            <person name="Karaoz U."/>
            <person name="Brodie E.L."/>
            <person name="Williams K.H."/>
            <person name="Hubbard S.S."/>
            <person name="Banfield J.F."/>
        </authorList>
    </citation>
    <scope>NUCLEOTIDE SEQUENCE [LARGE SCALE GENOMIC DNA]</scope>
</reference>
<comment type="caution">
    <text evidence="2">The sequence shown here is derived from an EMBL/GenBank/DDBJ whole genome shotgun (WGS) entry which is preliminary data.</text>
</comment>
<dbReference type="PROSITE" id="PS50853">
    <property type="entry name" value="FN3"/>
    <property type="match status" value="1"/>
</dbReference>
<dbReference type="InterPro" id="IPR036116">
    <property type="entry name" value="FN3_sf"/>
</dbReference>
<dbReference type="InterPro" id="IPR003961">
    <property type="entry name" value="FN3_dom"/>
</dbReference>
<dbReference type="CDD" id="cd00063">
    <property type="entry name" value="FN3"/>
    <property type="match status" value="1"/>
</dbReference>